<feature type="transmembrane region" description="Helical" evidence="8">
    <location>
        <begin position="161"/>
        <end position="186"/>
    </location>
</feature>
<dbReference type="CDD" id="cd01031">
    <property type="entry name" value="EriC"/>
    <property type="match status" value="1"/>
</dbReference>
<dbReference type="InterPro" id="IPR001807">
    <property type="entry name" value="ClC"/>
</dbReference>
<evidence type="ECO:0000313" key="10">
    <source>
        <dbReference type="EMBL" id="HIX64846.1"/>
    </source>
</evidence>
<feature type="transmembrane region" description="Helical" evidence="8">
    <location>
        <begin position="235"/>
        <end position="254"/>
    </location>
</feature>
<comment type="caution">
    <text evidence="10">The sequence shown here is derived from an EMBL/GenBank/DDBJ whole genome shotgun (WGS) entry which is preliminary data.</text>
</comment>
<dbReference type="Proteomes" id="UP000886800">
    <property type="component" value="Unassembled WGS sequence"/>
</dbReference>
<keyword evidence="4 8" id="KW-1133">Transmembrane helix</keyword>
<keyword evidence="7" id="KW-0868">Chloride</keyword>
<keyword evidence="6 8" id="KW-0472">Membrane</keyword>
<dbReference type="InterPro" id="IPR036721">
    <property type="entry name" value="RCK_C_sf"/>
</dbReference>
<reference evidence="10" key="2">
    <citation type="submission" date="2021-04" db="EMBL/GenBank/DDBJ databases">
        <authorList>
            <person name="Gilroy R."/>
        </authorList>
    </citation>
    <scope>NUCLEOTIDE SEQUENCE</scope>
    <source>
        <strain evidence="10">CHK188-5543</strain>
    </source>
</reference>
<dbReference type="InterPro" id="IPR014743">
    <property type="entry name" value="Cl-channel_core"/>
</dbReference>
<dbReference type="PRINTS" id="PR00762">
    <property type="entry name" value="CLCHANNEL"/>
</dbReference>
<proteinExistence type="predicted"/>
<dbReference type="SUPFAM" id="SSF116726">
    <property type="entry name" value="TrkA C-terminal domain-like"/>
    <property type="match status" value="1"/>
</dbReference>
<keyword evidence="2" id="KW-0813">Transport</keyword>
<name>A0A9D1WQ40_9FIRM</name>
<feature type="transmembrane region" description="Helical" evidence="8">
    <location>
        <begin position="335"/>
        <end position="355"/>
    </location>
</feature>
<feature type="transmembrane region" description="Helical" evidence="8">
    <location>
        <begin position="307"/>
        <end position="329"/>
    </location>
</feature>
<accession>A0A9D1WQ40</accession>
<evidence type="ECO:0000256" key="1">
    <source>
        <dbReference type="ARBA" id="ARBA00004141"/>
    </source>
</evidence>
<evidence type="ECO:0000256" key="5">
    <source>
        <dbReference type="ARBA" id="ARBA00023065"/>
    </source>
</evidence>
<dbReference type="Gene3D" id="1.10.3080.10">
    <property type="entry name" value="Clc chloride channel"/>
    <property type="match status" value="1"/>
</dbReference>
<dbReference type="Pfam" id="PF02080">
    <property type="entry name" value="TrkA_C"/>
    <property type="match status" value="1"/>
</dbReference>
<evidence type="ECO:0000256" key="3">
    <source>
        <dbReference type="ARBA" id="ARBA00022692"/>
    </source>
</evidence>
<feature type="transmembrane region" description="Helical" evidence="8">
    <location>
        <begin position="192"/>
        <end position="215"/>
    </location>
</feature>
<dbReference type="SUPFAM" id="SSF81340">
    <property type="entry name" value="Clc chloride channel"/>
    <property type="match status" value="1"/>
</dbReference>
<evidence type="ECO:0000256" key="8">
    <source>
        <dbReference type="SAM" id="Phobius"/>
    </source>
</evidence>
<feature type="transmembrane region" description="Helical" evidence="8">
    <location>
        <begin position="367"/>
        <end position="392"/>
    </location>
</feature>
<evidence type="ECO:0000256" key="2">
    <source>
        <dbReference type="ARBA" id="ARBA00022448"/>
    </source>
</evidence>
<feature type="domain" description="RCK C-terminal" evidence="9">
    <location>
        <begin position="436"/>
        <end position="517"/>
    </location>
</feature>
<keyword evidence="5" id="KW-0406">Ion transport</keyword>
<feature type="transmembrane region" description="Helical" evidence="8">
    <location>
        <begin position="274"/>
        <end position="295"/>
    </location>
</feature>
<dbReference type="GO" id="GO:0005886">
    <property type="term" value="C:plasma membrane"/>
    <property type="evidence" value="ECO:0007669"/>
    <property type="project" value="TreeGrafter"/>
</dbReference>
<dbReference type="PANTHER" id="PTHR45711:SF6">
    <property type="entry name" value="CHLORIDE CHANNEL PROTEIN"/>
    <property type="match status" value="1"/>
</dbReference>
<dbReference type="AlphaFoldDB" id="A0A9D1WQ40"/>
<evidence type="ECO:0000256" key="7">
    <source>
        <dbReference type="ARBA" id="ARBA00023214"/>
    </source>
</evidence>
<dbReference type="Gene3D" id="3.30.70.1450">
    <property type="entry name" value="Regulator of K+ conductance, C-terminal domain"/>
    <property type="match status" value="1"/>
</dbReference>
<keyword evidence="3 8" id="KW-0812">Transmembrane</keyword>
<feature type="transmembrane region" description="Helical" evidence="8">
    <location>
        <begin position="398"/>
        <end position="418"/>
    </location>
</feature>
<comment type="subcellular location">
    <subcellularLocation>
        <location evidence="1">Membrane</location>
        <topology evidence="1">Multi-pass membrane protein</topology>
    </subcellularLocation>
</comment>
<dbReference type="InterPro" id="IPR006037">
    <property type="entry name" value="RCK_C"/>
</dbReference>
<dbReference type="GO" id="GO:0006813">
    <property type="term" value="P:potassium ion transport"/>
    <property type="evidence" value="ECO:0007669"/>
    <property type="project" value="InterPro"/>
</dbReference>
<feature type="transmembrane region" description="Helical" evidence="8">
    <location>
        <begin position="63"/>
        <end position="84"/>
    </location>
</feature>
<reference evidence="10" key="1">
    <citation type="journal article" date="2021" name="PeerJ">
        <title>Extensive microbial diversity within the chicken gut microbiome revealed by metagenomics and culture.</title>
        <authorList>
            <person name="Gilroy R."/>
            <person name="Ravi A."/>
            <person name="Getino M."/>
            <person name="Pursley I."/>
            <person name="Horton D.L."/>
            <person name="Alikhan N.F."/>
            <person name="Baker D."/>
            <person name="Gharbi K."/>
            <person name="Hall N."/>
            <person name="Watson M."/>
            <person name="Adriaenssens E.M."/>
            <person name="Foster-Nyarko E."/>
            <person name="Jarju S."/>
            <person name="Secka A."/>
            <person name="Antonio M."/>
            <person name="Oren A."/>
            <person name="Chaudhuri R.R."/>
            <person name="La Ragione R."/>
            <person name="Hildebrand F."/>
            <person name="Pallen M.J."/>
        </authorList>
    </citation>
    <scope>NUCLEOTIDE SEQUENCE</scope>
    <source>
        <strain evidence="10">CHK188-5543</strain>
    </source>
</reference>
<evidence type="ECO:0000256" key="4">
    <source>
        <dbReference type="ARBA" id="ARBA00022989"/>
    </source>
</evidence>
<dbReference type="EMBL" id="DXES01000024">
    <property type="protein sequence ID" value="HIX64846.1"/>
    <property type="molecule type" value="Genomic_DNA"/>
</dbReference>
<evidence type="ECO:0000313" key="11">
    <source>
        <dbReference type="Proteomes" id="UP000886800"/>
    </source>
</evidence>
<feature type="transmembrane region" description="Helical" evidence="8">
    <location>
        <begin position="21"/>
        <end position="43"/>
    </location>
</feature>
<sequence>MLLQGQNDTVHVLENAKRLPYALVLNGLLVGVLAGGVAVIYRLLLEKGEAAMRWALGLAQDGLPGAAAWFLGLAVLGGVAGLLVRWEPLISGSGIPQVSGEMKGYLDPCWYRVLAAKLVGGTLCALGGLSVGREGPSVQLGGMVGKGVSRLLHRVRTEEKYLITCGAGAGLAAAFNAPLAGVLFALEEIHKNFSAAALVSVMTAAVAADFLSKLVFGMTPVFTFALEGALPLEEYWLLVILGVLLGALGAFYNFATLKVQALYGRSPLPEGARVVVPFLLAGVLGFWMPQVLGGGHAMVELLYGGDLLLGGMLALLAVKFLFSLLSFGSGAPGGIFFPLLVLGAYMGGSFGLVAIRYCGVSPESLNNFIILAMAGYFTAIVRAPVTGVVLIAEMTGSFSHLLSLSVVSVVAYVTAYLLRSAPIYESLLGNILKKRGIAAPQETGEKILTTAVVQLGAAVAGQPVHQLHLPAGCLLVAVRRGGQELIPRGDTVLMEGDTLVALAGTEQYAAVKAELQELCAAEPVGHQKKG</sequence>
<organism evidence="10 11">
    <name type="scientific">Candidatus Anaerotruncus excrementipullorum</name>
    <dbReference type="NCBI Taxonomy" id="2838465"/>
    <lineage>
        <taxon>Bacteria</taxon>
        <taxon>Bacillati</taxon>
        <taxon>Bacillota</taxon>
        <taxon>Clostridia</taxon>
        <taxon>Eubacteriales</taxon>
        <taxon>Oscillospiraceae</taxon>
        <taxon>Anaerotruncus</taxon>
    </lineage>
</organism>
<dbReference type="PANTHER" id="PTHR45711">
    <property type="entry name" value="CHLORIDE CHANNEL PROTEIN"/>
    <property type="match status" value="1"/>
</dbReference>
<dbReference type="Pfam" id="PF00654">
    <property type="entry name" value="Voltage_CLC"/>
    <property type="match status" value="1"/>
</dbReference>
<dbReference type="PROSITE" id="PS51202">
    <property type="entry name" value="RCK_C"/>
    <property type="match status" value="1"/>
</dbReference>
<evidence type="ECO:0000259" key="9">
    <source>
        <dbReference type="PROSITE" id="PS51202"/>
    </source>
</evidence>
<protein>
    <submittedName>
        <fullName evidence="10">ClC family H(+)/Cl(-) exchange transporter</fullName>
    </submittedName>
</protein>
<gene>
    <name evidence="10" type="ORF">H9736_01205</name>
</gene>
<dbReference type="GO" id="GO:0008324">
    <property type="term" value="F:monoatomic cation transmembrane transporter activity"/>
    <property type="evidence" value="ECO:0007669"/>
    <property type="project" value="InterPro"/>
</dbReference>
<dbReference type="GO" id="GO:0005247">
    <property type="term" value="F:voltage-gated chloride channel activity"/>
    <property type="evidence" value="ECO:0007669"/>
    <property type="project" value="TreeGrafter"/>
</dbReference>
<evidence type="ECO:0000256" key="6">
    <source>
        <dbReference type="ARBA" id="ARBA00023136"/>
    </source>
</evidence>